<dbReference type="PROSITE" id="PS00624">
    <property type="entry name" value="GMC_OXRED_2"/>
    <property type="match status" value="1"/>
</dbReference>
<reference evidence="4 5" key="1">
    <citation type="submission" date="2020-03" db="EMBL/GenBank/DDBJ databases">
        <title>Draft Genome Sequence of Cudoniella acicularis.</title>
        <authorList>
            <person name="Buettner E."/>
            <person name="Kellner H."/>
        </authorList>
    </citation>
    <scope>NUCLEOTIDE SEQUENCE [LARGE SCALE GENOMIC DNA]</scope>
    <source>
        <strain evidence="4 5">DSM 108380</strain>
    </source>
</reference>
<evidence type="ECO:0000259" key="3">
    <source>
        <dbReference type="PROSITE" id="PS00624"/>
    </source>
</evidence>
<dbReference type="Proteomes" id="UP000566819">
    <property type="component" value="Unassembled WGS sequence"/>
</dbReference>
<comment type="cofactor">
    <cofactor evidence="2">
        <name>FAD</name>
        <dbReference type="ChEBI" id="CHEBI:57692"/>
    </cofactor>
</comment>
<keyword evidence="2" id="KW-0274">FAD</keyword>
<evidence type="ECO:0000313" key="4">
    <source>
        <dbReference type="EMBL" id="KAF4631047.1"/>
    </source>
</evidence>
<feature type="binding site" evidence="2">
    <location>
        <position position="93"/>
    </location>
    <ligand>
        <name>FAD</name>
        <dbReference type="ChEBI" id="CHEBI:57692"/>
    </ligand>
</feature>
<dbReference type="PANTHER" id="PTHR11552:SF152">
    <property type="entry name" value="OXIDASE (CODA), PUTATIVE (AFU_ORTHOLOGUE AFUA_8G04090)-RELATED"/>
    <property type="match status" value="1"/>
</dbReference>
<dbReference type="AlphaFoldDB" id="A0A8H4W2A0"/>
<organism evidence="4 5">
    <name type="scientific">Cudoniella acicularis</name>
    <dbReference type="NCBI Taxonomy" id="354080"/>
    <lineage>
        <taxon>Eukaryota</taxon>
        <taxon>Fungi</taxon>
        <taxon>Dikarya</taxon>
        <taxon>Ascomycota</taxon>
        <taxon>Pezizomycotina</taxon>
        <taxon>Leotiomycetes</taxon>
        <taxon>Helotiales</taxon>
        <taxon>Tricladiaceae</taxon>
        <taxon>Cudoniella</taxon>
    </lineage>
</organism>
<evidence type="ECO:0000256" key="1">
    <source>
        <dbReference type="ARBA" id="ARBA00010790"/>
    </source>
</evidence>
<dbReference type="InterPro" id="IPR036188">
    <property type="entry name" value="FAD/NAD-bd_sf"/>
</dbReference>
<evidence type="ECO:0000313" key="5">
    <source>
        <dbReference type="Proteomes" id="UP000566819"/>
    </source>
</evidence>
<keyword evidence="5" id="KW-1185">Reference proteome</keyword>
<dbReference type="GO" id="GO:0016614">
    <property type="term" value="F:oxidoreductase activity, acting on CH-OH group of donors"/>
    <property type="evidence" value="ECO:0007669"/>
    <property type="project" value="InterPro"/>
</dbReference>
<dbReference type="Pfam" id="PF05199">
    <property type="entry name" value="GMC_oxred_C"/>
    <property type="match status" value="1"/>
</dbReference>
<feature type="binding site" evidence="2">
    <location>
        <position position="228"/>
    </location>
    <ligand>
        <name>FAD</name>
        <dbReference type="ChEBI" id="CHEBI:57692"/>
    </ligand>
</feature>
<dbReference type="InterPro" id="IPR000172">
    <property type="entry name" value="GMC_OxRdtase_N"/>
</dbReference>
<dbReference type="EMBL" id="JAAMPI010000482">
    <property type="protein sequence ID" value="KAF4631047.1"/>
    <property type="molecule type" value="Genomic_DNA"/>
</dbReference>
<name>A0A8H4W2A0_9HELO</name>
<comment type="similarity">
    <text evidence="1">Belongs to the GMC oxidoreductase family.</text>
</comment>
<dbReference type="SUPFAM" id="SSF54373">
    <property type="entry name" value="FAD-linked reductases, C-terminal domain"/>
    <property type="match status" value="1"/>
</dbReference>
<keyword evidence="2" id="KW-0285">Flavoprotein</keyword>
<dbReference type="PIRSF" id="PIRSF000137">
    <property type="entry name" value="Alcohol_oxidase"/>
    <property type="match status" value="1"/>
</dbReference>
<dbReference type="SUPFAM" id="SSF51905">
    <property type="entry name" value="FAD/NAD(P)-binding domain"/>
    <property type="match status" value="1"/>
</dbReference>
<protein>
    <recommendedName>
        <fullName evidence="3">Glucose-methanol-choline oxidoreductase N-terminal domain-containing protein</fullName>
    </recommendedName>
</protein>
<dbReference type="Pfam" id="PF00732">
    <property type="entry name" value="GMC_oxred_N"/>
    <property type="match status" value="1"/>
</dbReference>
<dbReference type="InterPro" id="IPR012132">
    <property type="entry name" value="GMC_OxRdtase"/>
</dbReference>
<gene>
    <name evidence="4" type="ORF">G7Y89_g7084</name>
</gene>
<proteinExistence type="inferred from homology"/>
<dbReference type="Gene3D" id="3.30.410.40">
    <property type="match status" value="1"/>
</dbReference>
<dbReference type="GO" id="GO:0050660">
    <property type="term" value="F:flavin adenine dinucleotide binding"/>
    <property type="evidence" value="ECO:0007669"/>
    <property type="project" value="InterPro"/>
</dbReference>
<accession>A0A8H4W2A0</accession>
<feature type="domain" description="Glucose-methanol-choline oxidoreductase N-terminal" evidence="3">
    <location>
        <begin position="264"/>
        <end position="278"/>
    </location>
</feature>
<dbReference type="Gene3D" id="3.50.50.60">
    <property type="entry name" value="FAD/NAD(P)-binding domain"/>
    <property type="match status" value="1"/>
</dbReference>
<dbReference type="OrthoDB" id="269227at2759"/>
<evidence type="ECO:0000256" key="2">
    <source>
        <dbReference type="PIRSR" id="PIRSR000137-2"/>
    </source>
</evidence>
<dbReference type="InterPro" id="IPR007867">
    <property type="entry name" value="GMC_OxRtase_C"/>
</dbReference>
<comment type="caution">
    <text evidence="4">The sequence shown here is derived from an EMBL/GenBank/DDBJ whole genome shotgun (WGS) entry which is preliminary data.</text>
</comment>
<dbReference type="PANTHER" id="PTHR11552">
    <property type="entry name" value="GLUCOSE-METHANOL-CHOLINE GMC OXIDOREDUCTASE"/>
    <property type="match status" value="1"/>
</dbReference>
<sequence length="552" mass="60699">MTTEHISSSQVNDFDHVIVGGGTAGCVIASRLSEYLPHKKILMIEAGPSDFNDDRVLKLKEWLSLLGGDLDYDYGTTEQPNGNSHIRHSRAKVLGGCSSHNTLISFRPFEYDCKIWESMGCKGWNFKTMMRLIDNLRNQIQPVHPRHRNQVCKDWIESCSTAMDIPVIKDFNKEIRDSGSLKGGVGFFSVAYNPDDGRRSSASVAYIHPILRGHEKRPNLTILTNAWVSKINVSGKTVTGVNIKLQSGTPLTITPKIETILCAGAVDTPRLLLLSGIGPKEQLTSLQIPVVHDLPGVGENLLDHPESIIMWELNAPIPPQTTMDSDAGIFLRREYPDAATSNTDRFLNPSALPDGDIADVMMHCYQIPFCLNTARLGYDVPLNAFCMTPNIPRPRSRGRIYLTSKDPQVKPALDFRYFTDPEGYDASTLVFGMKAARKIASQAPFSNWLAREVAPGPKVQTDEELSEYARKVAHTVYHPAGTTKMGAEADEMAVVGPELKVRGLTGMRIADAGVFPSMTTINPMLTVLAVGERAAELIALDAGWRGDGKAKL</sequence>